<organism evidence="4 5">
    <name type="scientific">Terrimonas ginsenosidimutans</name>
    <dbReference type="NCBI Taxonomy" id="2908004"/>
    <lineage>
        <taxon>Bacteria</taxon>
        <taxon>Pseudomonadati</taxon>
        <taxon>Bacteroidota</taxon>
        <taxon>Chitinophagia</taxon>
        <taxon>Chitinophagales</taxon>
        <taxon>Chitinophagaceae</taxon>
        <taxon>Terrimonas</taxon>
    </lineage>
</organism>
<evidence type="ECO:0000313" key="5">
    <source>
        <dbReference type="Proteomes" id="UP001165367"/>
    </source>
</evidence>
<feature type="transmembrane region" description="Helical" evidence="3">
    <location>
        <begin position="41"/>
        <end position="61"/>
    </location>
</feature>
<evidence type="ECO:0000256" key="2">
    <source>
        <dbReference type="SAM" id="MobiDB-lite"/>
    </source>
</evidence>
<gene>
    <name evidence="4" type="ORF">LZZ85_11970</name>
</gene>
<proteinExistence type="predicted"/>
<feature type="compositionally biased region" description="Polar residues" evidence="2">
    <location>
        <begin position="124"/>
        <end position="139"/>
    </location>
</feature>
<accession>A0ABS9KRP1</accession>
<keyword evidence="3" id="KW-0812">Transmembrane</keyword>
<sequence>MDEFKKYLQANRDSLDTDEPAPALWNGVKQTLHPPKRIPLFWKQLAAACIVAAIGAGVYFYTRAGAGREADPRLSARNEQPEVNMPDSAQLSSQPPPMEEVAAPPAHRKNKPEIKTSLKRTEQTPHLSASRQKNANSSKAMHKLSQKADTLYGFENIEASYASMLDIQLEKLRTQPIYAENPEYFSFFKKEFRDLEKDEEKLKQLLIRSEDKTERLDELMLIYQQKISILKQLQFEINKVNNKVKQTNAGIQTQKPSYINL</sequence>
<keyword evidence="5" id="KW-1185">Reference proteome</keyword>
<feature type="region of interest" description="Disordered" evidence="2">
    <location>
        <begin position="71"/>
        <end position="142"/>
    </location>
</feature>
<evidence type="ECO:0000256" key="1">
    <source>
        <dbReference type="SAM" id="Coils"/>
    </source>
</evidence>
<evidence type="ECO:0000313" key="4">
    <source>
        <dbReference type="EMBL" id="MCG2615005.1"/>
    </source>
</evidence>
<reference evidence="4" key="1">
    <citation type="submission" date="2022-01" db="EMBL/GenBank/DDBJ databases">
        <authorList>
            <person name="Jo J.-H."/>
            <person name="Im W.-T."/>
        </authorList>
    </citation>
    <scope>NUCLEOTIDE SEQUENCE</scope>
    <source>
        <strain evidence="4">NA20</strain>
    </source>
</reference>
<feature type="compositionally biased region" description="Basic and acidic residues" evidence="2">
    <location>
        <begin position="111"/>
        <end position="123"/>
    </location>
</feature>
<keyword evidence="3" id="KW-0472">Membrane</keyword>
<feature type="coiled-coil region" evidence="1">
    <location>
        <begin position="192"/>
        <end position="250"/>
    </location>
</feature>
<evidence type="ECO:0008006" key="6">
    <source>
        <dbReference type="Google" id="ProtNLM"/>
    </source>
</evidence>
<dbReference type="Proteomes" id="UP001165367">
    <property type="component" value="Unassembled WGS sequence"/>
</dbReference>
<dbReference type="EMBL" id="JAKLTR010000006">
    <property type="protein sequence ID" value="MCG2615005.1"/>
    <property type="molecule type" value="Genomic_DNA"/>
</dbReference>
<feature type="compositionally biased region" description="Basic and acidic residues" evidence="2">
    <location>
        <begin position="71"/>
        <end position="80"/>
    </location>
</feature>
<keyword evidence="1" id="KW-0175">Coiled coil</keyword>
<name>A0ABS9KRP1_9BACT</name>
<dbReference type="RefSeq" id="WP_237871946.1">
    <property type="nucleotide sequence ID" value="NZ_JAKLTR010000006.1"/>
</dbReference>
<evidence type="ECO:0000256" key="3">
    <source>
        <dbReference type="SAM" id="Phobius"/>
    </source>
</evidence>
<keyword evidence="3" id="KW-1133">Transmembrane helix</keyword>
<protein>
    <recommendedName>
        <fullName evidence="6">Anti-sigma factor</fullName>
    </recommendedName>
</protein>
<comment type="caution">
    <text evidence="4">The sequence shown here is derived from an EMBL/GenBank/DDBJ whole genome shotgun (WGS) entry which is preliminary data.</text>
</comment>